<protein>
    <recommendedName>
        <fullName evidence="4">GATA-type domain-containing protein</fullName>
    </recommendedName>
</protein>
<feature type="compositionally biased region" description="Polar residues" evidence="1">
    <location>
        <begin position="246"/>
        <end position="259"/>
    </location>
</feature>
<gene>
    <name evidence="2" type="ORF">PIIN_09048</name>
</gene>
<accession>G4TUS0</accession>
<sequence length="1127" mass="120363">MRANPELSARLTRGSVKAKSRSPSPHKRRGTSPIVASDVAGSAPESSPEARTMVATPASPPPSPLAGSSAALKASAESESVEEATPVPTLTIVEGTEKASTSPILPSARGTSTLASLLHATNQDGPDSTATISTEAKEVPAQVNTPPSPDSLPQGNHSRNISMADISIASRDSPTKESREDESMDVDPPSSNATNTARTHPGLAPLLTEGGRVSSRSPQPPTAPPSAHGPSSAPLLRSQPSPIPSTPASGQPLQTYRTHNVSHQRRHSLTQVSYPHSRSRNAADTPISHSQPVPSAVPQALSPSSQLSAFRTEGSYERDGPADSDPIHIVEHQKALIDDLQSQLLRQRKLAEQRDDELHRLEMERASWMERISAWLRDGERLLLEAGATTYDVKSQSAPPSAYIGRGVHSGSTLSSVLASAHAASRRELGRALEKDRTLSAVSPASPYPVSRAVFGPFHTAEPERKPSRLNPSYADPRHGPRSIESPRTEYPPHLSRNPSYNDALLRSMHRSTPSLESTGHGSLRRARKPSTDDLAHLAGSAKRMKTDSGDFVRVSSEVGGGNGPVDRISDARHNHESLAASAPLPMRQLSGHTQPPGFEKGSANPGGHLPRGSNSLGNGMERGRDSPLDRRVADGDDEEFPSPRHQHANPSATTPVIVGNGYGAGAMKPSPLRDSRVAGVDRETGELEAHKTLMELGEDDERDSARLRRGHAMRNGSRSSMNSQDVDDLLAEVAGDESDQHRSSRSHYRGLPPGADARTYTQSSRPSARFTSSSVNSRSYVFRNTEPGDMETQTYPRSPEEMGHRSTHSGSFIGRPGSPGPHGHQVTPQFLPPQSGPPMPKKIYHTKATGQTLGAHNIANAMSAGVVDPSFIAPRTGLNGAALTPEGFPKRTCKQCGQPGRYKDNKCVEKWGPGPKGPGTVCDRCRKKMKREEKRATQDSLANAAAAAAAPVASYHQYPIAPAPSGSFSQHASQASQRLDESNEYGYSQATDDLQNQPSLSRAGSQNHISRPTSHSRGSYAPESLVRRESTLPYQLQQPTAPTSNARDAMMPPTSTQASTYASPESGRSEHRRRQSSAGDPDYSAAPSSRDGEVDADGDAEMDELDEEVNAAADASITASQRSRET</sequence>
<dbReference type="OMA" id="SWMERIS"/>
<feature type="region of interest" description="Disordered" evidence="1">
    <location>
        <begin position="513"/>
        <end position="658"/>
    </location>
</feature>
<feature type="compositionally biased region" description="Low complexity" evidence="1">
    <location>
        <begin position="65"/>
        <end position="88"/>
    </location>
</feature>
<dbReference type="Proteomes" id="UP000007148">
    <property type="component" value="Unassembled WGS sequence"/>
</dbReference>
<feature type="region of interest" description="Disordered" evidence="1">
    <location>
        <begin position="736"/>
        <end position="830"/>
    </location>
</feature>
<feature type="compositionally biased region" description="Polar residues" evidence="1">
    <location>
        <begin position="1033"/>
        <end position="1047"/>
    </location>
</feature>
<evidence type="ECO:0000313" key="2">
    <source>
        <dbReference type="EMBL" id="CCA75063.1"/>
    </source>
</evidence>
<feature type="compositionally biased region" description="Polar residues" evidence="1">
    <location>
        <begin position="1054"/>
        <end position="1064"/>
    </location>
</feature>
<feature type="region of interest" description="Disordered" evidence="1">
    <location>
        <begin position="459"/>
        <end position="501"/>
    </location>
</feature>
<dbReference type="eggNOG" id="ENOG502SPWT">
    <property type="taxonomic scope" value="Eukaryota"/>
</dbReference>
<feature type="compositionally biased region" description="Polar residues" evidence="1">
    <location>
        <begin position="967"/>
        <end position="978"/>
    </location>
</feature>
<reference evidence="2 3" key="1">
    <citation type="journal article" date="2011" name="PLoS Pathog.">
        <title>Endophytic Life Strategies Decoded by Genome and Transcriptome Analyses of the Mutualistic Root Symbiont Piriformospora indica.</title>
        <authorList>
            <person name="Zuccaro A."/>
            <person name="Lahrmann U."/>
            <person name="Guldener U."/>
            <person name="Langen G."/>
            <person name="Pfiffi S."/>
            <person name="Biedenkopf D."/>
            <person name="Wong P."/>
            <person name="Samans B."/>
            <person name="Grimm C."/>
            <person name="Basiewicz M."/>
            <person name="Murat C."/>
            <person name="Martin F."/>
            <person name="Kogel K.H."/>
        </authorList>
    </citation>
    <scope>NUCLEOTIDE SEQUENCE [LARGE SCALE GENOMIC DNA]</scope>
    <source>
        <strain evidence="2 3">DSM 11827</strain>
    </source>
</reference>
<feature type="compositionally biased region" description="Basic and acidic residues" evidence="1">
    <location>
        <begin position="622"/>
        <end position="635"/>
    </location>
</feature>
<feature type="compositionally biased region" description="Basic and acidic residues" evidence="1">
    <location>
        <begin position="568"/>
        <end position="577"/>
    </location>
</feature>
<feature type="compositionally biased region" description="Polar residues" evidence="1">
    <location>
        <begin position="269"/>
        <end position="293"/>
    </location>
</feature>
<evidence type="ECO:0000313" key="3">
    <source>
        <dbReference type="Proteomes" id="UP000007148"/>
    </source>
</evidence>
<feature type="region of interest" description="Disordered" evidence="1">
    <location>
        <begin position="1"/>
        <end position="321"/>
    </location>
</feature>
<feature type="compositionally biased region" description="Polar residues" evidence="1">
    <location>
        <begin position="986"/>
        <end position="1018"/>
    </location>
</feature>
<dbReference type="AlphaFoldDB" id="G4TUS0"/>
<name>G4TUS0_SERID</name>
<evidence type="ECO:0008006" key="4">
    <source>
        <dbReference type="Google" id="ProtNLM"/>
    </source>
</evidence>
<feature type="region of interest" description="Disordered" evidence="1">
    <location>
        <begin position="966"/>
        <end position="1127"/>
    </location>
</feature>
<feature type="compositionally biased region" description="Polar residues" evidence="1">
    <location>
        <begin position="98"/>
        <end position="134"/>
    </location>
</feature>
<organism evidence="2 3">
    <name type="scientific">Serendipita indica (strain DSM 11827)</name>
    <name type="common">Root endophyte fungus</name>
    <name type="synonym">Piriformospora indica</name>
    <dbReference type="NCBI Taxonomy" id="1109443"/>
    <lineage>
        <taxon>Eukaryota</taxon>
        <taxon>Fungi</taxon>
        <taxon>Dikarya</taxon>
        <taxon>Basidiomycota</taxon>
        <taxon>Agaricomycotina</taxon>
        <taxon>Agaricomycetes</taxon>
        <taxon>Sebacinales</taxon>
        <taxon>Serendipitaceae</taxon>
        <taxon>Serendipita</taxon>
    </lineage>
</organism>
<feature type="compositionally biased region" description="Polar residues" evidence="1">
    <location>
        <begin position="189"/>
        <end position="198"/>
    </location>
</feature>
<feature type="compositionally biased region" description="Polar residues" evidence="1">
    <location>
        <begin position="151"/>
        <end position="161"/>
    </location>
</feature>
<dbReference type="STRING" id="1109443.G4TUS0"/>
<keyword evidence="3" id="KW-1185">Reference proteome</keyword>
<feature type="compositionally biased region" description="Basic residues" evidence="1">
    <location>
        <begin position="16"/>
        <end position="30"/>
    </location>
</feature>
<dbReference type="OrthoDB" id="2162994at2759"/>
<feature type="compositionally biased region" description="Acidic residues" evidence="1">
    <location>
        <begin position="1095"/>
        <end position="1110"/>
    </location>
</feature>
<comment type="caution">
    <text evidence="2">The sequence shown here is derived from an EMBL/GenBank/DDBJ whole genome shotgun (WGS) entry which is preliminary data.</text>
</comment>
<feature type="compositionally biased region" description="Low complexity" evidence="1">
    <location>
        <begin position="764"/>
        <end position="775"/>
    </location>
</feature>
<evidence type="ECO:0000256" key="1">
    <source>
        <dbReference type="SAM" id="MobiDB-lite"/>
    </source>
</evidence>
<dbReference type="InParanoid" id="G4TUS0"/>
<feature type="compositionally biased region" description="Low complexity" evidence="1">
    <location>
        <begin position="225"/>
        <end position="234"/>
    </location>
</feature>
<feature type="compositionally biased region" description="Polar residues" evidence="1">
    <location>
        <begin position="1118"/>
        <end position="1127"/>
    </location>
</feature>
<dbReference type="HOGENOM" id="CLU_269445_0_0_1"/>
<dbReference type="EMBL" id="CAFZ01000392">
    <property type="protein sequence ID" value="CCA75063.1"/>
    <property type="molecule type" value="Genomic_DNA"/>
</dbReference>
<proteinExistence type="predicted"/>